<dbReference type="Proteomes" id="UP000789570">
    <property type="component" value="Unassembled WGS sequence"/>
</dbReference>
<name>A0A9N9H992_9GLOM</name>
<evidence type="ECO:0000313" key="2">
    <source>
        <dbReference type="Proteomes" id="UP000789570"/>
    </source>
</evidence>
<dbReference type="EMBL" id="CAJVPQ010004783">
    <property type="protein sequence ID" value="CAG8658199.1"/>
    <property type="molecule type" value="Genomic_DNA"/>
</dbReference>
<comment type="caution">
    <text evidence="1">The sequence shown here is derived from an EMBL/GenBank/DDBJ whole genome shotgun (WGS) entry which is preliminary data.</text>
</comment>
<sequence>MLVGISANPVFNYFQLASLAWKKPFNNFIIPSGVEIERFDRNCLSPFIDLQIADGEKSFHIPKLESALPRTKPLNSPLTDH</sequence>
<protein>
    <submittedName>
        <fullName evidence="1">14294_t:CDS:1</fullName>
    </submittedName>
</protein>
<dbReference type="AlphaFoldDB" id="A0A9N9H992"/>
<reference evidence="1" key="1">
    <citation type="submission" date="2021-06" db="EMBL/GenBank/DDBJ databases">
        <authorList>
            <person name="Kallberg Y."/>
            <person name="Tangrot J."/>
            <person name="Rosling A."/>
        </authorList>
    </citation>
    <scope>NUCLEOTIDE SEQUENCE</scope>
    <source>
        <strain evidence="1">UK204</strain>
    </source>
</reference>
<proteinExistence type="predicted"/>
<gene>
    <name evidence="1" type="ORF">FCALED_LOCUS11414</name>
</gene>
<evidence type="ECO:0000313" key="1">
    <source>
        <dbReference type="EMBL" id="CAG8658199.1"/>
    </source>
</evidence>
<accession>A0A9N9H992</accession>
<organism evidence="1 2">
    <name type="scientific">Funneliformis caledonium</name>
    <dbReference type="NCBI Taxonomy" id="1117310"/>
    <lineage>
        <taxon>Eukaryota</taxon>
        <taxon>Fungi</taxon>
        <taxon>Fungi incertae sedis</taxon>
        <taxon>Mucoromycota</taxon>
        <taxon>Glomeromycotina</taxon>
        <taxon>Glomeromycetes</taxon>
        <taxon>Glomerales</taxon>
        <taxon>Glomeraceae</taxon>
        <taxon>Funneliformis</taxon>
    </lineage>
</organism>
<keyword evidence="2" id="KW-1185">Reference proteome</keyword>